<gene>
    <name evidence="2" type="ORF">ACFSE6_02755</name>
</gene>
<dbReference type="Gene3D" id="3.40.630.30">
    <property type="match status" value="1"/>
</dbReference>
<dbReference type="EMBL" id="JBHUEE010000001">
    <property type="protein sequence ID" value="MFD1716739.1"/>
    <property type="molecule type" value="Genomic_DNA"/>
</dbReference>
<organism evidence="2 3">
    <name type="scientific">Georgenia deserti</name>
    <dbReference type="NCBI Taxonomy" id="2093781"/>
    <lineage>
        <taxon>Bacteria</taxon>
        <taxon>Bacillati</taxon>
        <taxon>Actinomycetota</taxon>
        <taxon>Actinomycetes</taxon>
        <taxon>Micrococcales</taxon>
        <taxon>Bogoriellaceae</taxon>
        <taxon>Georgenia</taxon>
    </lineage>
</organism>
<keyword evidence="2" id="KW-0808">Transferase</keyword>
<evidence type="ECO:0000313" key="3">
    <source>
        <dbReference type="Proteomes" id="UP001597277"/>
    </source>
</evidence>
<sequence length="187" mass="20675">MTTVLRSWRVDDADALRAAVAESPDLEAQLPDLPLHDRDGCATAIRTVLAGQDAPYLNLAIVDDGLAVGNVGISSIDRRHETAWISYWMTCRLRGRGTTAKAVASAAEWVYLELDLFRLELGHRVNNPASCAVAIRAGFVVEGLERAKLRYGSQRYDVETHARLRTDRAPETPLLQLEDIVLPREQG</sequence>
<comment type="caution">
    <text evidence="2">The sequence shown here is derived from an EMBL/GenBank/DDBJ whole genome shotgun (WGS) entry which is preliminary data.</text>
</comment>
<dbReference type="GO" id="GO:0016746">
    <property type="term" value="F:acyltransferase activity"/>
    <property type="evidence" value="ECO:0007669"/>
    <property type="project" value="UniProtKB-KW"/>
</dbReference>
<accession>A0ABW4L163</accession>
<dbReference type="InterPro" id="IPR000182">
    <property type="entry name" value="GNAT_dom"/>
</dbReference>
<feature type="domain" description="N-acetyltransferase" evidence="1">
    <location>
        <begin position="3"/>
        <end position="165"/>
    </location>
</feature>
<proteinExistence type="predicted"/>
<evidence type="ECO:0000313" key="2">
    <source>
        <dbReference type="EMBL" id="MFD1716739.1"/>
    </source>
</evidence>
<keyword evidence="2" id="KW-0012">Acyltransferase</keyword>
<dbReference type="InterPro" id="IPR016181">
    <property type="entry name" value="Acyl_CoA_acyltransferase"/>
</dbReference>
<dbReference type="PROSITE" id="PS51186">
    <property type="entry name" value="GNAT"/>
    <property type="match status" value="1"/>
</dbReference>
<dbReference type="EC" id="2.3.-.-" evidence="2"/>
<reference evidence="3" key="1">
    <citation type="journal article" date="2019" name="Int. J. Syst. Evol. Microbiol.">
        <title>The Global Catalogue of Microorganisms (GCM) 10K type strain sequencing project: providing services to taxonomists for standard genome sequencing and annotation.</title>
        <authorList>
            <consortium name="The Broad Institute Genomics Platform"/>
            <consortium name="The Broad Institute Genome Sequencing Center for Infectious Disease"/>
            <person name="Wu L."/>
            <person name="Ma J."/>
        </authorList>
    </citation>
    <scope>NUCLEOTIDE SEQUENCE [LARGE SCALE GENOMIC DNA]</scope>
    <source>
        <strain evidence="3">JCM 17130</strain>
    </source>
</reference>
<evidence type="ECO:0000259" key="1">
    <source>
        <dbReference type="PROSITE" id="PS51186"/>
    </source>
</evidence>
<name>A0ABW4L163_9MICO</name>
<keyword evidence="3" id="KW-1185">Reference proteome</keyword>
<dbReference type="Proteomes" id="UP001597277">
    <property type="component" value="Unassembled WGS sequence"/>
</dbReference>
<dbReference type="PANTHER" id="PTHR43441:SF10">
    <property type="entry name" value="ACETYLTRANSFERASE"/>
    <property type="match status" value="1"/>
</dbReference>
<dbReference type="RefSeq" id="WP_388002165.1">
    <property type="nucleotide sequence ID" value="NZ_JBHUEE010000001.1"/>
</dbReference>
<dbReference type="Pfam" id="PF13302">
    <property type="entry name" value="Acetyltransf_3"/>
    <property type="match status" value="1"/>
</dbReference>
<dbReference type="PANTHER" id="PTHR43441">
    <property type="entry name" value="RIBOSOMAL-PROTEIN-SERINE ACETYLTRANSFERASE"/>
    <property type="match status" value="1"/>
</dbReference>
<protein>
    <submittedName>
        <fullName evidence="2">GNAT family N-acetyltransferase</fullName>
        <ecNumber evidence="2">2.3.-.-</ecNumber>
    </submittedName>
</protein>
<dbReference type="InterPro" id="IPR051908">
    <property type="entry name" value="Ribosomal_N-acetyltransferase"/>
</dbReference>
<dbReference type="SUPFAM" id="SSF55729">
    <property type="entry name" value="Acyl-CoA N-acyltransferases (Nat)"/>
    <property type="match status" value="1"/>
</dbReference>